<feature type="domain" description="HTH IS21-type" evidence="5">
    <location>
        <begin position="5"/>
        <end position="70"/>
    </location>
</feature>
<dbReference type="PANTHER" id="PTHR35004">
    <property type="entry name" value="TRANSPOSASE RV3428C-RELATED"/>
    <property type="match status" value="1"/>
</dbReference>
<dbReference type="SUPFAM" id="SSF46689">
    <property type="entry name" value="Homeodomain-like"/>
    <property type="match status" value="1"/>
</dbReference>
<feature type="domain" description="Integrase catalytic" evidence="6">
    <location>
        <begin position="117"/>
        <end position="297"/>
    </location>
</feature>
<comment type="similarity">
    <text evidence="1">Belongs to the transposase IS21/IS408/IS1162 family.</text>
</comment>
<accession>A0A6C8Y5B8</accession>
<dbReference type="InterPro" id="IPR009057">
    <property type="entry name" value="Homeodomain-like_sf"/>
</dbReference>
<dbReference type="AlphaFoldDB" id="A0A6C8Y5B8"/>
<keyword evidence="2" id="KW-0815">Transposition</keyword>
<dbReference type="GO" id="GO:0015074">
    <property type="term" value="P:DNA integration"/>
    <property type="evidence" value="ECO:0007669"/>
    <property type="project" value="InterPro"/>
</dbReference>
<evidence type="ECO:0000256" key="2">
    <source>
        <dbReference type="ARBA" id="ARBA00022578"/>
    </source>
</evidence>
<name>A0A6C8Y5B8_SALDZ</name>
<evidence type="ECO:0000256" key="1">
    <source>
        <dbReference type="ARBA" id="ARBA00009277"/>
    </source>
</evidence>
<keyword evidence="4" id="KW-0233">DNA recombination</keyword>
<dbReference type="InterPro" id="IPR036397">
    <property type="entry name" value="RNaseH_sf"/>
</dbReference>
<dbReference type="Pfam" id="PF13936">
    <property type="entry name" value="HTH_38"/>
    <property type="match status" value="1"/>
</dbReference>
<dbReference type="Gene3D" id="3.30.420.10">
    <property type="entry name" value="Ribonuclease H-like superfamily/Ribonuclease H"/>
    <property type="match status" value="1"/>
</dbReference>
<dbReference type="InterPro" id="IPR012337">
    <property type="entry name" value="RNaseH-like_sf"/>
</dbReference>
<dbReference type="GO" id="GO:0003677">
    <property type="term" value="F:DNA binding"/>
    <property type="evidence" value="ECO:0007669"/>
    <property type="project" value="UniProtKB-KW"/>
</dbReference>
<dbReference type="InterPro" id="IPR001584">
    <property type="entry name" value="Integrase_cat-core"/>
</dbReference>
<protein>
    <submittedName>
        <fullName evidence="7">IS21 family transposase</fullName>
    </submittedName>
</protein>
<sequence length="342" mass="38633">MLTLESRVEIAVLRRQGMSIRAIARHLGCSRQTIRRYIRMGDAVSSSRYSTRAPRPGKLDPFKAYINERIEAARPHWIPASVMLQEIRERGYVGGYSMLTAYLFPLKQQPVEPVVRFETEPGEQMQVDFTIIRQGSNPLLAIVATLGWSRATYVRFYANQDTAAWCDGIEHALAFFGGTPRHLLFDNAKAIILERDAYGEGLHRWNPTLLALAEKYGFTPRVCRPYRAKTKGKVERFNRYLKESFVVPLATTFKQSGLLLDVDSANARIGAWLVHTANARKHGTTGVPPDQRLQKEQAALLPLPVSRPLSVPRLTDTPRRALPIESIQHPLSVYQSLLEGRS</sequence>
<dbReference type="NCBIfam" id="NF033546">
    <property type="entry name" value="transpos_IS21"/>
    <property type="match status" value="1"/>
</dbReference>
<dbReference type="PROSITE" id="PS50531">
    <property type="entry name" value="HTH_IS21"/>
    <property type="match status" value="1"/>
</dbReference>
<dbReference type="GO" id="GO:0006310">
    <property type="term" value="P:DNA recombination"/>
    <property type="evidence" value="ECO:0007669"/>
    <property type="project" value="UniProtKB-KW"/>
</dbReference>
<evidence type="ECO:0000256" key="4">
    <source>
        <dbReference type="ARBA" id="ARBA00023172"/>
    </source>
</evidence>
<dbReference type="InterPro" id="IPR017894">
    <property type="entry name" value="HTH_IS21_transposase_type"/>
</dbReference>
<dbReference type="Pfam" id="PF00665">
    <property type="entry name" value="rve"/>
    <property type="match status" value="1"/>
</dbReference>
<dbReference type="SUPFAM" id="SSF53098">
    <property type="entry name" value="Ribonuclease H-like"/>
    <property type="match status" value="1"/>
</dbReference>
<dbReference type="PANTHER" id="PTHR35004:SF6">
    <property type="entry name" value="TRANSPOSASE"/>
    <property type="match status" value="1"/>
</dbReference>
<comment type="caution">
    <text evidence="7">The sequence shown here is derived from an EMBL/GenBank/DDBJ whole genome shotgun (WGS) entry which is preliminary data.</text>
</comment>
<evidence type="ECO:0000259" key="5">
    <source>
        <dbReference type="PROSITE" id="PS50531"/>
    </source>
</evidence>
<dbReference type="EMBL" id="RSHK01000082">
    <property type="protein sequence ID" value="MIE73165.1"/>
    <property type="molecule type" value="Genomic_DNA"/>
</dbReference>
<reference evidence="7" key="1">
    <citation type="submission" date="2018-08" db="EMBL/GenBank/DDBJ databases">
        <authorList>
            <consortium name="GenomeTrakr network: Whole genome sequencing for foodborne pathogen traceback"/>
        </authorList>
    </citation>
    <scope>NUCLEOTIDE SEQUENCE [LARGE SCALE GENOMIC DNA]</scope>
    <source>
        <strain evidence="7">FMA0132</strain>
    </source>
</reference>
<dbReference type="PROSITE" id="PS50994">
    <property type="entry name" value="INTEGRASE"/>
    <property type="match status" value="1"/>
</dbReference>
<organism evidence="7">
    <name type="scientific">Salmonella diarizonae</name>
    <dbReference type="NCBI Taxonomy" id="59204"/>
    <lineage>
        <taxon>Bacteria</taxon>
        <taxon>Pseudomonadati</taxon>
        <taxon>Pseudomonadota</taxon>
        <taxon>Gammaproteobacteria</taxon>
        <taxon>Enterobacterales</taxon>
        <taxon>Enterobacteriaceae</taxon>
        <taxon>Salmonella</taxon>
    </lineage>
</organism>
<gene>
    <name evidence="7" type="ORF">EL06_28380</name>
</gene>
<evidence type="ECO:0000256" key="3">
    <source>
        <dbReference type="ARBA" id="ARBA00023125"/>
    </source>
</evidence>
<dbReference type="GO" id="GO:0032196">
    <property type="term" value="P:transposition"/>
    <property type="evidence" value="ECO:0007669"/>
    <property type="project" value="UniProtKB-KW"/>
</dbReference>
<dbReference type="InterPro" id="IPR025246">
    <property type="entry name" value="IS30-like_HTH"/>
</dbReference>
<dbReference type="Gene3D" id="1.10.10.60">
    <property type="entry name" value="Homeodomain-like"/>
    <property type="match status" value="1"/>
</dbReference>
<evidence type="ECO:0000259" key="6">
    <source>
        <dbReference type="PROSITE" id="PS50994"/>
    </source>
</evidence>
<evidence type="ECO:0000313" key="7">
    <source>
        <dbReference type="EMBL" id="MIE73165.1"/>
    </source>
</evidence>
<proteinExistence type="inferred from homology"/>
<dbReference type="Proteomes" id="UP000885362">
    <property type="component" value="Unassembled WGS sequence"/>
</dbReference>
<keyword evidence="3" id="KW-0238">DNA-binding</keyword>